<dbReference type="Gene3D" id="3.30.420.40">
    <property type="match status" value="2"/>
</dbReference>
<sequence>MNNPAVALGIDTSAYTTSVAVYGAEGLVAEARQILPVPQGQRGLRPSEAVFYHVRHLPRLLEQLMPVITGRPVAVVAASIRPRPLPSSYLPPFTVGEGWGRSLALAWAVPFRPTSHQEGHIQAGLVGAGWQAREPFWALHLSGGTTELLRVTPDFPGFRIEWAGGSDDLYAGQFIDRIGVRLGLPFPAGPQVEALAKSLDGEPAPVPVSMPRLIEGAWRVSFSGPLTAAERLLQQGYTPAQVARGVELALARTISRWIRRATAPASLLLVGGVAANGFLRHHLRETLPDYSLHVAPPELSRDNAVGVAALGWRSLTQPGED</sequence>
<proteinExistence type="predicted"/>
<dbReference type="STRING" id="679936.Sulac_1617"/>
<keyword evidence="5" id="KW-0012">Acyltransferase</keyword>
<dbReference type="GO" id="GO:0000408">
    <property type="term" value="C:EKC/KEOPS complex"/>
    <property type="evidence" value="ECO:0007669"/>
    <property type="project" value="TreeGrafter"/>
</dbReference>
<gene>
    <name evidence="8" type="ordered locus">Sulac_1617</name>
</gene>
<keyword evidence="3" id="KW-0819">tRNA processing</keyword>
<comment type="catalytic activity">
    <reaction evidence="6">
        <text>L-threonylcarbamoyladenylate + adenosine(37) in tRNA = N(6)-L-threonylcarbamoyladenosine(37) in tRNA + AMP + H(+)</text>
        <dbReference type="Rhea" id="RHEA:37059"/>
        <dbReference type="Rhea" id="RHEA-COMP:10162"/>
        <dbReference type="Rhea" id="RHEA-COMP:10163"/>
        <dbReference type="ChEBI" id="CHEBI:15378"/>
        <dbReference type="ChEBI" id="CHEBI:73682"/>
        <dbReference type="ChEBI" id="CHEBI:74411"/>
        <dbReference type="ChEBI" id="CHEBI:74418"/>
        <dbReference type="ChEBI" id="CHEBI:456215"/>
        <dbReference type="EC" id="2.3.1.234"/>
    </reaction>
</comment>
<dbReference type="EMBL" id="CP003179">
    <property type="protein sequence ID" value="AEW05114.1"/>
    <property type="molecule type" value="Genomic_DNA"/>
</dbReference>
<feature type="domain" description="Gcp-like" evidence="7">
    <location>
        <begin position="41"/>
        <end position="307"/>
    </location>
</feature>
<dbReference type="AlphaFoldDB" id="G8TYF0"/>
<evidence type="ECO:0000256" key="1">
    <source>
        <dbReference type="ARBA" id="ARBA00012156"/>
    </source>
</evidence>
<name>G8TYF0_SULAD</name>
<protein>
    <recommendedName>
        <fullName evidence="1">N(6)-L-threonylcarbamoyladenine synthase</fullName>
        <ecNumber evidence="1">2.3.1.234</ecNumber>
    </recommendedName>
</protein>
<keyword evidence="9" id="KW-1185">Reference proteome</keyword>
<dbReference type="HOGENOM" id="CLU_023208_3_0_9"/>
<organism evidence="8 9">
    <name type="scientific">Sulfobacillus acidophilus (strain ATCC 700253 / DSM 10332 / NAL)</name>
    <dbReference type="NCBI Taxonomy" id="679936"/>
    <lineage>
        <taxon>Bacteria</taxon>
        <taxon>Bacillati</taxon>
        <taxon>Bacillota</taxon>
        <taxon>Clostridia</taxon>
        <taxon>Eubacteriales</taxon>
        <taxon>Clostridiales Family XVII. Incertae Sedis</taxon>
        <taxon>Sulfobacillus</taxon>
    </lineage>
</organism>
<dbReference type="GO" id="GO:0046872">
    <property type="term" value="F:metal ion binding"/>
    <property type="evidence" value="ECO:0007669"/>
    <property type="project" value="UniProtKB-KW"/>
</dbReference>
<dbReference type="PATRIC" id="fig|679936.5.peg.1685"/>
<evidence type="ECO:0000256" key="3">
    <source>
        <dbReference type="ARBA" id="ARBA00022694"/>
    </source>
</evidence>
<evidence type="ECO:0000256" key="2">
    <source>
        <dbReference type="ARBA" id="ARBA00022679"/>
    </source>
</evidence>
<evidence type="ECO:0000256" key="4">
    <source>
        <dbReference type="ARBA" id="ARBA00022723"/>
    </source>
</evidence>
<dbReference type="KEGG" id="sap:Sulac_1617"/>
<evidence type="ECO:0000256" key="6">
    <source>
        <dbReference type="ARBA" id="ARBA00048117"/>
    </source>
</evidence>
<dbReference type="PANTHER" id="PTHR11735:SF14">
    <property type="entry name" value="TRNA N6-ADENOSINE THREONYLCARBAMOYLTRANSFERASE"/>
    <property type="match status" value="1"/>
</dbReference>
<evidence type="ECO:0000256" key="5">
    <source>
        <dbReference type="ARBA" id="ARBA00023315"/>
    </source>
</evidence>
<keyword evidence="2" id="KW-0808">Transferase</keyword>
<evidence type="ECO:0000313" key="9">
    <source>
        <dbReference type="Proteomes" id="UP000005439"/>
    </source>
</evidence>
<dbReference type="GO" id="GO:0061711">
    <property type="term" value="F:tRNA N(6)-L-threonylcarbamoyladenine synthase activity"/>
    <property type="evidence" value="ECO:0007669"/>
    <property type="project" value="UniProtKB-EC"/>
</dbReference>
<dbReference type="Pfam" id="PF00814">
    <property type="entry name" value="TsaD"/>
    <property type="match status" value="1"/>
</dbReference>
<accession>G8TYF0</accession>
<dbReference type="GO" id="GO:0005737">
    <property type="term" value="C:cytoplasm"/>
    <property type="evidence" value="ECO:0007669"/>
    <property type="project" value="TreeGrafter"/>
</dbReference>
<dbReference type="InterPro" id="IPR000905">
    <property type="entry name" value="Gcp-like_dom"/>
</dbReference>
<dbReference type="EC" id="2.3.1.234" evidence="1"/>
<evidence type="ECO:0000313" key="8">
    <source>
        <dbReference type="EMBL" id="AEW05114.1"/>
    </source>
</evidence>
<dbReference type="InterPro" id="IPR017861">
    <property type="entry name" value="KAE1/TsaD"/>
</dbReference>
<dbReference type="PANTHER" id="PTHR11735">
    <property type="entry name" value="TRNA N6-ADENOSINE THREONYLCARBAMOYLTRANSFERASE"/>
    <property type="match status" value="1"/>
</dbReference>
<evidence type="ECO:0000259" key="7">
    <source>
        <dbReference type="Pfam" id="PF00814"/>
    </source>
</evidence>
<dbReference type="Proteomes" id="UP000005439">
    <property type="component" value="Chromosome"/>
</dbReference>
<reference evidence="8 9" key="2">
    <citation type="journal article" date="2012" name="Stand. Genomic Sci.">
        <title>Complete genome sequence of the moderately thermophilic mineral-sulfide-oxidizing firmicute Sulfobacillus acidophilus type strain (NAL(T)).</title>
        <authorList>
            <person name="Anderson I."/>
            <person name="Chertkov O."/>
            <person name="Chen A."/>
            <person name="Saunders E."/>
            <person name="Lapidus A."/>
            <person name="Nolan M."/>
            <person name="Lucas S."/>
            <person name="Hammon N."/>
            <person name="Deshpande S."/>
            <person name="Cheng J.F."/>
            <person name="Han C."/>
            <person name="Tapia R."/>
            <person name="Goodwin L.A."/>
            <person name="Pitluck S."/>
            <person name="Liolios K."/>
            <person name="Pagani I."/>
            <person name="Ivanova N."/>
            <person name="Mikhailova N."/>
            <person name="Pati A."/>
            <person name="Palaniappan K."/>
            <person name="Land M."/>
            <person name="Pan C."/>
            <person name="Rohde M."/>
            <person name="Pukall R."/>
            <person name="Goker M."/>
            <person name="Detter J.C."/>
            <person name="Woyke T."/>
            <person name="Bristow J."/>
            <person name="Eisen J.A."/>
            <person name="Markowitz V."/>
            <person name="Hugenholtz P."/>
            <person name="Kyrpides N.C."/>
            <person name="Klenk H.P."/>
            <person name="Mavromatis K."/>
        </authorList>
    </citation>
    <scope>NUCLEOTIDE SEQUENCE [LARGE SCALE GENOMIC DNA]</scope>
    <source>
        <strain evidence="9">ATCC 700253 / DSM 10332 / NAL</strain>
    </source>
</reference>
<keyword evidence="4" id="KW-0479">Metal-binding</keyword>
<dbReference type="SUPFAM" id="SSF53067">
    <property type="entry name" value="Actin-like ATPase domain"/>
    <property type="match status" value="1"/>
</dbReference>
<dbReference type="InterPro" id="IPR043129">
    <property type="entry name" value="ATPase_NBD"/>
</dbReference>
<reference evidence="9" key="1">
    <citation type="submission" date="2011-12" db="EMBL/GenBank/DDBJ databases">
        <title>The complete genome of chromosome of Sulfobacillus acidophilus DSM 10332.</title>
        <authorList>
            <person name="Lucas S."/>
            <person name="Han J."/>
            <person name="Lapidus A."/>
            <person name="Bruce D."/>
            <person name="Goodwin L."/>
            <person name="Pitluck S."/>
            <person name="Peters L."/>
            <person name="Kyrpides N."/>
            <person name="Mavromatis K."/>
            <person name="Ivanova N."/>
            <person name="Mikhailova N."/>
            <person name="Chertkov O."/>
            <person name="Saunders E."/>
            <person name="Detter J.C."/>
            <person name="Tapia R."/>
            <person name="Han C."/>
            <person name="Land M."/>
            <person name="Hauser L."/>
            <person name="Markowitz V."/>
            <person name="Cheng J.-F."/>
            <person name="Hugenholtz P."/>
            <person name="Woyke T."/>
            <person name="Wu D."/>
            <person name="Pukall R."/>
            <person name="Gehrich-Schroeter G."/>
            <person name="Schneider S."/>
            <person name="Klenk H.-P."/>
            <person name="Eisen J.A."/>
        </authorList>
    </citation>
    <scope>NUCLEOTIDE SEQUENCE [LARGE SCALE GENOMIC DNA]</scope>
    <source>
        <strain evidence="9">ATCC 700253 / DSM 10332 / NAL</strain>
    </source>
</reference>
<dbReference type="GO" id="GO:0008033">
    <property type="term" value="P:tRNA processing"/>
    <property type="evidence" value="ECO:0007669"/>
    <property type="project" value="UniProtKB-KW"/>
</dbReference>
<dbReference type="PRINTS" id="PR00789">
    <property type="entry name" value="OSIALOPTASE"/>
</dbReference>